<evidence type="ECO:0000313" key="2">
    <source>
        <dbReference type="EMBL" id="MCO6410072.1"/>
    </source>
</evidence>
<organism evidence="2 3">
    <name type="scientific">Hoeflea alexandrii</name>
    <dbReference type="NCBI Taxonomy" id="288436"/>
    <lineage>
        <taxon>Bacteria</taxon>
        <taxon>Pseudomonadati</taxon>
        <taxon>Pseudomonadota</taxon>
        <taxon>Alphaproteobacteria</taxon>
        <taxon>Hyphomicrobiales</taxon>
        <taxon>Rhizobiaceae</taxon>
        <taxon>Hoeflea</taxon>
    </lineage>
</organism>
<feature type="region of interest" description="Disordered" evidence="1">
    <location>
        <begin position="62"/>
        <end position="94"/>
    </location>
</feature>
<feature type="compositionally biased region" description="Low complexity" evidence="1">
    <location>
        <begin position="84"/>
        <end position="94"/>
    </location>
</feature>
<sequence length="94" mass="10294">MNTLREQFIRTFDAFVDATGVGEGTLSDRLLNGGGRMKRIRAGSDIATGTFERVMRWLSDNWPDGAEWPEGVDRPKTAEDRAAEAAPAIPEAAE</sequence>
<dbReference type="RefSeq" id="WP_252916789.1">
    <property type="nucleotide sequence ID" value="NZ_JAAAML010000003.1"/>
</dbReference>
<protein>
    <submittedName>
        <fullName evidence="2">Uncharacterized protein</fullName>
    </submittedName>
</protein>
<feature type="compositionally biased region" description="Basic and acidic residues" evidence="1">
    <location>
        <begin position="71"/>
        <end position="83"/>
    </location>
</feature>
<proteinExistence type="predicted"/>
<keyword evidence="3" id="KW-1185">Reference proteome</keyword>
<evidence type="ECO:0000313" key="3">
    <source>
        <dbReference type="Proteomes" id="UP001320715"/>
    </source>
</evidence>
<reference evidence="2 3" key="1">
    <citation type="submission" date="2020-01" db="EMBL/GenBank/DDBJ databases">
        <title>Genomes of bacteria type strains.</title>
        <authorList>
            <person name="Chen J."/>
            <person name="Zhu S."/>
            <person name="Yang J."/>
        </authorList>
    </citation>
    <scope>NUCLEOTIDE SEQUENCE [LARGE SCALE GENOMIC DNA]</scope>
    <source>
        <strain evidence="2 3">DSM 16655</strain>
    </source>
</reference>
<dbReference type="EMBL" id="JAAAML010000003">
    <property type="protein sequence ID" value="MCO6410072.1"/>
    <property type="molecule type" value="Genomic_DNA"/>
</dbReference>
<name>A0ABT1CV47_9HYPH</name>
<dbReference type="Proteomes" id="UP001320715">
    <property type="component" value="Unassembled WGS sequence"/>
</dbReference>
<comment type="caution">
    <text evidence="2">The sequence shown here is derived from an EMBL/GenBank/DDBJ whole genome shotgun (WGS) entry which is preliminary data.</text>
</comment>
<accession>A0ABT1CV47</accession>
<evidence type="ECO:0000256" key="1">
    <source>
        <dbReference type="SAM" id="MobiDB-lite"/>
    </source>
</evidence>
<gene>
    <name evidence="2" type="ORF">GTW23_17950</name>
</gene>